<keyword evidence="12" id="KW-1185">Reference proteome</keyword>
<keyword evidence="4 9" id="KW-1133">Transmembrane helix</keyword>
<protein>
    <recommendedName>
        <fullName evidence="8">Ancillary SecYEG translocon subunit</fullName>
    </recommendedName>
</protein>
<evidence type="ECO:0000256" key="6">
    <source>
        <dbReference type="ARBA" id="ARBA00023186"/>
    </source>
</evidence>
<keyword evidence="5 9" id="KW-0472">Membrane</keyword>
<dbReference type="Proteomes" id="UP001597380">
    <property type="component" value="Unassembled WGS sequence"/>
</dbReference>
<dbReference type="Gene3D" id="1.25.40.10">
    <property type="entry name" value="Tetratricopeptide repeat domain"/>
    <property type="match status" value="1"/>
</dbReference>
<comment type="subcellular location">
    <subcellularLocation>
        <location evidence="1">Cell membrane</location>
        <topology evidence="1">Single-pass type II membrane protein</topology>
    </subcellularLocation>
</comment>
<dbReference type="SUPFAM" id="SSF48452">
    <property type="entry name" value="TPR-like"/>
    <property type="match status" value="1"/>
</dbReference>
<dbReference type="PANTHER" id="PTHR38035">
    <property type="entry name" value="UPF0070 PROTEIN YFGM"/>
    <property type="match status" value="1"/>
</dbReference>
<feature type="transmembrane region" description="Helical" evidence="9">
    <location>
        <begin position="24"/>
        <end position="42"/>
    </location>
</feature>
<evidence type="ECO:0000256" key="4">
    <source>
        <dbReference type="ARBA" id="ARBA00022989"/>
    </source>
</evidence>
<evidence type="ECO:0000259" key="10">
    <source>
        <dbReference type="Pfam" id="PF09976"/>
    </source>
</evidence>
<comment type="similarity">
    <text evidence="7">Belongs to the YfgM family.</text>
</comment>
<dbReference type="InterPro" id="IPR011990">
    <property type="entry name" value="TPR-like_helical_dom_sf"/>
</dbReference>
<accession>A0ABW4XIH5</accession>
<keyword evidence="6" id="KW-0143">Chaperone</keyword>
<evidence type="ECO:0000256" key="2">
    <source>
        <dbReference type="ARBA" id="ARBA00022475"/>
    </source>
</evidence>
<dbReference type="EMBL" id="JBHUHT010000008">
    <property type="protein sequence ID" value="MFD2095341.1"/>
    <property type="molecule type" value="Genomic_DNA"/>
</dbReference>
<evidence type="ECO:0000256" key="5">
    <source>
        <dbReference type="ARBA" id="ARBA00023136"/>
    </source>
</evidence>
<evidence type="ECO:0000256" key="7">
    <source>
        <dbReference type="ARBA" id="ARBA00024197"/>
    </source>
</evidence>
<comment type="caution">
    <text evidence="11">The sequence shown here is derived from an EMBL/GenBank/DDBJ whole genome shotgun (WGS) entry which is preliminary data.</text>
</comment>
<sequence length="213" mass="23189">MEIYTTEEQQVEAIKKWWKDNGNFVIVGVIVGLVAVFGWRFYQDGQISAKETASDGYQALQTTIDAKGYEAAPELQAFIDGNKGNNYSLMAALQLAKLSVDNDKLAEAEAQFSYVIANAKADNPLYPVAVMRLARLQLSQQELDAAITTLESNKLDAAFTAAVEELKGDVYVAQGVVEKARVAYQAAVDAGGFEVNEQLQSKINQLAVIEAAE</sequence>
<dbReference type="PIRSF" id="PIRSF006170">
    <property type="entry name" value="YfgM"/>
    <property type="match status" value="1"/>
</dbReference>
<dbReference type="InterPro" id="IPR018704">
    <property type="entry name" value="SecYEG/CpoB_TPR"/>
</dbReference>
<gene>
    <name evidence="11" type="ORF">ACFSJ3_05030</name>
</gene>
<dbReference type="RefSeq" id="WP_345338499.1">
    <property type="nucleotide sequence ID" value="NZ_BAABLI010000005.1"/>
</dbReference>
<evidence type="ECO:0000256" key="8">
    <source>
        <dbReference type="ARBA" id="ARBA00024235"/>
    </source>
</evidence>
<name>A0ABW4XIH5_9GAMM</name>
<evidence type="ECO:0000256" key="1">
    <source>
        <dbReference type="ARBA" id="ARBA00004401"/>
    </source>
</evidence>
<dbReference type="PANTHER" id="PTHR38035:SF1">
    <property type="entry name" value="ANCILLARY SECYEG TRANSLOCON SUBUNIT"/>
    <property type="match status" value="1"/>
</dbReference>
<feature type="domain" description="Ancillary SecYEG translocon subunit/Cell division coordinator CpoB TPR" evidence="10">
    <location>
        <begin position="15"/>
        <end position="207"/>
    </location>
</feature>
<reference evidence="12" key="1">
    <citation type="journal article" date="2019" name="Int. J. Syst. Evol. Microbiol.">
        <title>The Global Catalogue of Microorganisms (GCM) 10K type strain sequencing project: providing services to taxonomists for standard genome sequencing and annotation.</title>
        <authorList>
            <consortium name="The Broad Institute Genomics Platform"/>
            <consortium name="The Broad Institute Genome Sequencing Center for Infectious Disease"/>
            <person name="Wu L."/>
            <person name="Ma J."/>
        </authorList>
    </citation>
    <scope>NUCLEOTIDE SEQUENCE [LARGE SCALE GENOMIC DNA]</scope>
    <source>
        <strain evidence="12">CGMCC 1.10992</strain>
    </source>
</reference>
<proteinExistence type="inferred from homology"/>
<evidence type="ECO:0000313" key="11">
    <source>
        <dbReference type="EMBL" id="MFD2095341.1"/>
    </source>
</evidence>
<organism evidence="11 12">
    <name type="scientific">Corallincola platygyrae</name>
    <dbReference type="NCBI Taxonomy" id="1193278"/>
    <lineage>
        <taxon>Bacteria</taxon>
        <taxon>Pseudomonadati</taxon>
        <taxon>Pseudomonadota</taxon>
        <taxon>Gammaproteobacteria</taxon>
        <taxon>Alteromonadales</taxon>
        <taxon>Psychromonadaceae</taxon>
        <taxon>Corallincola</taxon>
    </lineage>
</organism>
<evidence type="ECO:0000256" key="9">
    <source>
        <dbReference type="SAM" id="Phobius"/>
    </source>
</evidence>
<evidence type="ECO:0000256" key="3">
    <source>
        <dbReference type="ARBA" id="ARBA00022692"/>
    </source>
</evidence>
<evidence type="ECO:0000313" key="12">
    <source>
        <dbReference type="Proteomes" id="UP001597380"/>
    </source>
</evidence>
<dbReference type="InterPro" id="IPR026039">
    <property type="entry name" value="YfgM"/>
</dbReference>
<keyword evidence="3 9" id="KW-0812">Transmembrane</keyword>
<keyword evidence="2" id="KW-1003">Cell membrane</keyword>
<dbReference type="Pfam" id="PF09976">
    <property type="entry name" value="TPR_21"/>
    <property type="match status" value="1"/>
</dbReference>